<name>A0ABT2JJ86_9PSEU</name>
<comment type="caution">
    <text evidence="2">The sequence shown here is derived from an EMBL/GenBank/DDBJ whole genome shotgun (WGS) entry which is preliminary data.</text>
</comment>
<protein>
    <recommendedName>
        <fullName evidence="4">Methyltransferase</fullName>
    </recommendedName>
</protein>
<evidence type="ECO:0000256" key="1">
    <source>
        <dbReference type="SAM" id="MobiDB-lite"/>
    </source>
</evidence>
<dbReference type="Proteomes" id="UP001156441">
    <property type="component" value="Unassembled WGS sequence"/>
</dbReference>
<feature type="region of interest" description="Disordered" evidence="1">
    <location>
        <begin position="189"/>
        <end position="219"/>
    </location>
</feature>
<proteinExistence type="predicted"/>
<dbReference type="EMBL" id="JAFFZE010000028">
    <property type="protein sequence ID" value="MCT2587786.1"/>
    <property type="molecule type" value="Genomic_DNA"/>
</dbReference>
<keyword evidence="3" id="KW-1185">Reference proteome</keyword>
<evidence type="ECO:0008006" key="4">
    <source>
        <dbReference type="Google" id="ProtNLM"/>
    </source>
</evidence>
<accession>A0ABT2JJ86</accession>
<feature type="compositionally biased region" description="Basic and acidic residues" evidence="1">
    <location>
        <begin position="198"/>
        <end position="219"/>
    </location>
</feature>
<dbReference type="RefSeq" id="WP_260195697.1">
    <property type="nucleotide sequence ID" value="NZ_JAFFZE010000028.1"/>
</dbReference>
<gene>
    <name evidence="2" type="ORF">JT362_32190</name>
</gene>
<organism evidence="2 3">
    <name type="scientific">Actinophytocola gossypii</name>
    <dbReference type="NCBI Taxonomy" id="2812003"/>
    <lineage>
        <taxon>Bacteria</taxon>
        <taxon>Bacillati</taxon>
        <taxon>Actinomycetota</taxon>
        <taxon>Actinomycetes</taxon>
        <taxon>Pseudonocardiales</taxon>
        <taxon>Pseudonocardiaceae</taxon>
    </lineage>
</organism>
<sequence length="219" mass="23673">MQRGPAQAVDPGRPLRLAYADPPYPGKAHLYRGHPDYAGEVDHADLIRRLSTYDGWALSTSAAALPAVLALCPPGIRVAAWHRGERPAASRWPLNAWEPVIYHGGRPGDPSRDAGATRRVDSLVHGVSPMTTLPGRVIGAKPAAFCRWLFDLLGAAAGDSFDDLFPGSGAVTRAWHAFTDPSRQVLHDTSRPAVVAHDASRVDRGVDTRRLPDTERRTA</sequence>
<evidence type="ECO:0000313" key="2">
    <source>
        <dbReference type="EMBL" id="MCT2587786.1"/>
    </source>
</evidence>
<reference evidence="2 3" key="1">
    <citation type="submission" date="2021-02" db="EMBL/GenBank/DDBJ databases">
        <title>Actinophytocola xerophila sp. nov., isolated from soil of cotton cropping field.</title>
        <authorList>
            <person name="Huang R."/>
            <person name="Chen X."/>
            <person name="Ge X."/>
            <person name="Liu W."/>
        </authorList>
    </citation>
    <scope>NUCLEOTIDE SEQUENCE [LARGE SCALE GENOMIC DNA]</scope>
    <source>
        <strain evidence="2 3">S1-96</strain>
    </source>
</reference>
<evidence type="ECO:0000313" key="3">
    <source>
        <dbReference type="Proteomes" id="UP001156441"/>
    </source>
</evidence>